<organism evidence="1 2">
    <name type="scientific">Luoshenia tenuis</name>
    <dbReference type="NCBI Taxonomy" id="2763654"/>
    <lineage>
        <taxon>Bacteria</taxon>
        <taxon>Bacillati</taxon>
        <taxon>Bacillota</taxon>
        <taxon>Clostridia</taxon>
        <taxon>Christensenellales</taxon>
        <taxon>Christensenellaceae</taxon>
        <taxon>Luoshenia</taxon>
    </lineage>
</organism>
<dbReference type="AlphaFoldDB" id="A0A926CXV1"/>
<comment type="caution">
    <text evidence="1">The sequence shown here is derived from an EMBL/GenBank/DDBJ whole genome shotgun (WGS) entry which is preliminary data.</text>
</comment>
<proteinExistence type="predicted"/>
<name>A0A926CXV1_9FIRM</name>
<accession>A0A926CXV1</accession>
<evidence type="ECO:0000313" key="2">
    <source>
        <dbReference type="Proteomes" id="UP000654279"/>
    </source>
</evidence>
<dbReference type="EMBL" id="JACRSO010000001">
    <property type="protein sequence ID" value="MBC8527977.1"/>
    <property type="molecule type" value="Genomic_DNA"/>
</dbReference>
<protein>
    <submittedName>
        <fullName evidence="1">DUF3795 domain-containing protein</fullName>
    </submittedName>
</protein>
<keyword evidence="2" id="KW-1185">Reference proteome</keyword>
<sequence>MKRELGIGCCGLACCLCAREGCAGCKNDGCPDAAWCKSLKCSREKDHDGCWMCASFPCADNPILAKLKPRAFAAFVRQYGVEKLMDCLARNEALGVVYHDPGTLAGDYDRCQDEAAIFALLLNGPQ</sequence>
<dbReference type="Proteomes" id="UP000654279">
    <property type="component" value="Unassembled WGS sequence"/>
</dbReference>
<dbReference type="RefSeq" id="WP_249284046.1">
    <property type="nucleotide sequence ID" value="NZ_JACRSO010000001.1"/>
</dbReference>
<reference evidence="1" key="1">
    <citation type="submission" date="2020-08" db="EMBL/GenBank/DDBJ databases">
        <title>Genome public.</title>
        <authorList>
            <person name="Liu C."/>
            <person name="Sun Q."/>
        </authorList>
    </citation>
    <scope>NUCLEOTIDE SEQUENCE</scope>
    <source>
        <strain evidence="1">NSJ-44</strain>
    </source>
</reference>
<evidence type="ECO:0000313" key="1">
    <source>
        <dbReference type="EMBL" id="MBC8527977.1"/>
    </source>
</evidence>
<gene>
    <name evidence="1" type="ORF">H8699_00805</name>
</gene>